<feature type="compositionally biased region" description="Low complexity" evidence="9">
    <location>
        <begin position="359"/>
        <end position="369"/>
    </location>
</feature>
<keyword evidence="2" id="KW-0723">Serine/threonine-protein kinase</keyword>
<keyword evidence="8" id="KW-0119">Carbohydrate metabolism</keyword>
<keyword evidence="10" id="KW-1133">Transmembrane helix</keyword>
<keyword evidence="6" id="KW-0067">ATP-binding</keyword>
<evidence type="ECO:0000256" key="6">
    <source>
        <dbReference type="ARBA" id="ARBA00022840"/>
    </source>
</evidence>
<evidence type="ECO:0000256" key="9">
    <source>
        <dbReference type="SAM" id="MobiDB-lite"/>
    </source>
</evidence>
<dbReference type="InterPro" id="IPR000719">
    <property type="entry name" value="Prot_kinase_dom"/>
</dbReference>
<feature type="region of interest" description="Disordered" evidence="9">
    <location>
        <begin position="506"/>
        <end position="549"/>
    </location>
</feature>
<dbReference type="CDD" id="cd14014">
    <property type="entry name" value="STKc_PknB_like"/>
    <property type="match status" value="1"/>
</dbReference>
<dbReference type="SUPFAM" id="SSF56112">
    <property type="entry name" value="Protein kinase-like (PK-like)"/>
    <property type="match status" value="1"/>
</dbReference>
<name>A0ABV9SM22_9ACTN</name>
<dbReference type="Proteomes" id="UP001595858">
    <property type="component" value="Unassembled WGS sequence"/>
</dbReference>
<keyword evidence="3" id="KW-0808">Transferase</keyword>
<feature type="compositionally biased region" description="Gly residues" evidence="9">
    <location>
        <begin position="383"/>
        <end position="395"/>
    </location>
</feature>
<dbReference type="EMBL" id="JBHSIY010000014">
    <property type="protein sequence ID" value="MFC4868301.1"/>
    <property type="molecule type" value="Genomic_DNA"/>
</dbReference>
<dbReference type="Gene3D" id="1.10.510.10">
    <property type="entry name" value="Transferase(Phosphotransferase) domain 1"/>
    <property type="match status" value="1"/>
</dbReference>
<protein>
    <recommendedName>
        <fullName evidence="1">non-specific serine/threonine protein kinase</fullName>
        <ecNumber evidence="1">2.7.11.1</ecNumber>
    </recommendedName>
</protein>
<evidence type="ECO:0000259" key="11">
    <source>
        <dbReference type="PROSITE" id="PS50011"/>
    </source>
</evidence>
<keyword evidence="8" id="KW-0624">Polysaccharide degradation</keyword>
<comment type="caution">
    <text evidence="12">The sequence shown here is derived from an EMBL/GenBank/DDBJ whole genome shotgun (WGS) entry which is preliminary data.</text>
</comment>
<evidence type="ECO:0000313" key="13">
    <source>
        <dbReference type="Proteomes" id="UP001595858"/>
    </source>
</evidence>
<evidence type="ECO:0000256" key="2">
    <source>
        <dbReference type="ARBA" id="ARBA00022527"/>
    </source>
</evidence>
<organism evidence="12 13">
    <name type="scientific">Streptomonospora arabica</name>
    <dbReference type="NCBI Taxonomy" id="412417"/>
    <lineage>
        <taxon>Bacteria</taxon>
        <taxon>Bacillati</taxon>
        <taxon>Actinomycetota</taxon>
        <taxon>Actinomycetes</taxon>
        <taxon>Streptosporangiales</taxon>
        <taxon>Nocardiopsidaceae</taxon>
        <taxon>Streptomonospora</taxon>
    </lineage>
</organism>
<gene>
    <name evidence="12" type="ORF">ACFPCZ_16840</name>
</gene>
<keyword evidence="5 12" id="KW-0418">Kinase</keyword>
<feature type="compositionally biased region" description="Low complexity" evidence="9">
    <location>
        <begin position="327"/>
        <end position="351"/>
    </location>
</feature>
<dbReference type="Gene3D" id="2.60.40.10">
    <property type="entry name" value="Immunoglobulins"/>
    <property type="match status" value="1"/>
</dbReference>
<dbReference type="Pfam" id="PF00069">
    <property type="entry name" value="Pkinase"/>
    <property type="match status" value="1"/>
</dbReference>
<feature type="transmembrane region" description="Helical" evidence="10">
    <location>
        <begin position="474"/>
        <end position="496"/>
    </location>
</feature>
<dbReference type="PROSITE" id="PS50011">
    <property type="entry name" value="PROTEIN_KINASE_DOM"/>
    <property type="match status" value="1"/>
</dbReference>
<dbReference type="GO" id="GO:0016301">
    <property type="term" value="F:kinase activity"/>
    <property type="evidence" value="ECO:0007669"/>
    <property type="project" value="UniProtKB-KW"/>
</dbReference>
<dbReference type="InterPro" id="IPR011009">
    <property type="entry name" value="Kinase-like_dom_sf"/>
</dbReference>
<evidence type="ECO:0000256" key="3">
    <source>
        <dbReference type="ARBA" id="ARBA00022679"/>
    </source>
</evidence>
<dbReference type="CDD" id="cd00063">
    <property type="entry name" value="FN3"/>
    <property type="match status" value="1"/>
</dbReference>
<evidence type="ECO:0000256" key="1">
    <source>
        <dbReference type="ARBA" id="ARBA00012513"/>
    </source>
</evidence>
<dbReference type="RefSeq" id="WP_386699662.1">
    <property type="nucleotide sequence ID" value="NZ_JBHSIY010000014.1"/>
</dbReference>
<dbReference type="InterPro" id="IPR013783">
    <property type="entry name" value="Ig-like_fold"/>
</dbReference>
<keyword evidence="13" id="KW-1185">Reference proteome</keyword>
<accession>A0ABV9SM22</accession>
<evidence type="ECO:0000256" key="4">
    <source>
        <dbReference type="ARBA" id="ARBA00022741"/>
    </source>
</evidence>
<evidence type="ECO:0000313" key="12">
    <source>
        <dbReference type="EMBL" id="MFC4868301.1"/>
    </source>
</evidence>
<dbReference type="InterPro" id="IPR003961">
    <property type="entry name" value="FN3_dom"/>
</dbReference>
<feature type="compositionally biased region" description="Low complexity" evidence="9">
    <location>
        <begin position="513"/>
        <end position="522"/>
    </location>
</feature>
<keyword evidence="7" id="KW-0326">Glycosidase</keyword>
<keyword evidence="4" id="KW-0547">Nucleotide-binding</keyword>
<keyword evidence="10" id="KW-0472">Membrane</keyword>
<evidence type="ECO:0000256" key="10">
    <source>
        <dbReference type="SAM" id="Phobius"/>
    </source>
</evidence>
<dbReference type="SUPFAM" id="SSF49265">
    <property type="entry name" value="Fibronectin type III"/>
    <property type="match status" value="1"/>
</dbReference>
<feature type="region of interest" description="Disordered" evidence="9">
    <location>
        <begin position="382"/>
        <end position="467"/>
    </location>
</feature>
<feature type="compositionally biased region" description="Pro residues" evidence="9">
    <location>
        <begin position="448"/>
        <end position="465"/>
    </location>
</feature>
<reference evidence="13" key="1">
    <citation type="journal article" date="2019" name="Int. J. Syst. Evol. Microbiol.">
        <title>The Global Catalogue of Microorganisms (GCM) 10K type strain sequencing project: providing services to taxonomists for standard genome sequencing and annotation.</title>
        <authorList>
            <consortium name="The Broad Institute Genomics Platform"/>
            <consortium name="The Broad Institute Genome Sequencing Center for Infectious Disease"/>
            <person name="Wu L."/>
            <person name="Ma J."/>
        </authorList>
    </citation>
    <scope>NUCLEOTIDE SEQUENCE [LARGE SCALE GENOMIC DNA]</scope>
    <source>
        <strain evidence="13">CGMCC 4.7304</strain>
    </source>
</reference>
<proteinExistence type="predicted"/>
<dbReference type="PANTHER" id="PTHR43289:SF6">
    <property type="entry name" value="SERINE_THREONINE-PROTEIN KINASE NEKL-3"/>
    <property type="match status" value="1"/>
</dbReference>
<evidence type="ECO:0000256" key="7">
    <source>
        <dbReference type="ARBA" id="ARBA00023295"/>
    </source>
</evidence>
<feature type="domain" description="Protein kinase" evidence="11">
    <location>
        <begin position="14"/>
        <end position="271"/>
    </location>
</feature>
<dbReference type="PANTHER" id="PTHR43289">
    <property type="entry name" value="MITOGEN-ACTIVATED PROTEIN KINASE KINASE KINASE 20-RELATED"/>
    <property type="match status" value="1"/>
</dbReference>
<dbReference type="SMART" id="SM00220">
    <property type="entry name" value="S_TKc"/>
    <property type="match status" value="1"/>
</dbReference>
<evidence type="ECO:0000256" key="8">
    <source>
        <dbReference type="ARBA" id="ARBA00023326"/>
    </source>
</evidence>
<keyword evidence="7" id="KW-0378">Hydrolase</keyword>
<dbReference type="InterPro" id="IPR036116">
    <property type="entry name" value="FN3_sf"/>
</dbReference>
<keyword evidence="10" id="KW-0812">Transmembrane</keyword>
<evidence type="ECO:0000256" key="5">
    <source>
        <dbReference type="ARBA" id="ARBA00022777"/>
    </source>
</evidence>
<feature type="compositionally biased region" description="Low complexity" evidence="9">
    <location>
        <begin position="535"/>
        <end position="546"/>
    </location>
</feature>
<sequence>MSGAEHDSSLAPGFHSLEVVHRGAASTVYRALRDGGGEPAALKVMRDDGGEAEIERLRDLARLPGVVAVLGRGRTSSGRAFVAMDYCAEGDYAANLRRRHPLPVEEVVRAGVAAASALHAVHEQGLLHHGVEPANLLRCSAGALLADAGAVRPIGEPFPAPGPDPDAVLHAPPEALRGEPAVPASDVYRLASTLWTLLAGYPPFGEGPEQERVDPFEYRDKALGAAPPRLPRADLPGALRPVFGRALAKDPEERYATAAGFAAALAGEAAVPAASAGESAREPDAGAVGSAAAAGAGAAAAGAGAAGAAAADAGASAAPETPGSRWDASGEGAPGPGADPAGHEAAASGPAADGGGAGAPAHGPAGDGSAQWALHEAVDTLRGTGGSAAAGGGPAVPGERPEDAWAGLAGWTGTHSPRTGPSGHGSEAASRGGGGGLPSAAAQEPGPTFAPPQAPEAPAPPPAAPAQPVRRRPLYIAVAVVAIGFVVVAVGAVAILRPGLGGDLMEQAGAGEGPSSAPEEGPGASGGPSGPPAPAAGTNPAAAPTGVTLDDSGDAVVVAWTDNSGGDASHHVIGGPVGTTPANLADAGPGETEATVSGLNTSREYCFTVVAVLSVDEIARSDEVCTERGTG</sequence>
<feature type="region of interest" description="Disordered" evidence="9">
    <location>
        <begin position="315"/>
        <end position="369"/>
    </location>
</feature>
<dbReference type="EC" id="2.7.11.1" evidence="1"/>